<dbReference type="AlphaFoldDB" id="A0A5D0HRZ6"/>
<dbReference type="InterPro" id="IPR015422">
    <property type="entry name" value="PyrdxlP-dep_Trfase_small"/>
</dbReference>
<dbReference type="InterPro" id="IPR015421">
    <property type="entry name" value="PyrdxlP-dep_Trfase_major"/>
</dbReference>
<evidence type="ECO:0000256" key="4">
    <source>
        <dbReference type="RuleBase" id="RU004508"/>
    </source>
</evidence>
<keyword evidence="2 4" id="KW-0663">Pyridoxal phosphate</keyword>
<dbReference type="Pfam" id="PF01041">
    <property type="entry name" value="DegT_DnrJ_EryC1"/>
    <property type="match status" value="1"/>
</dbReference>
<protein>
    <submittedName>
        <fullName evidence="5">Lipopolysaccharide biosynthesis protein RfbH</fullName>
    </submittedName>
</protein>
<dbReference type="PIRSF" id="PIRSF000390">
    <property type="entry name" value="PLP_StrS"/>
    <property type="match status" value="1"/>
</dbReference>
<comment type="caution">
    <text evidence="5">The sequence shown here is derived from an EMBL/GenBank/DDBJ whole genome shotgun (WGS) entry which is preliminary data.</text>
</comment>
<gene>
    <name evidence="5" type="primary">rfbH</name>
    <name evidence="5" type="ORF">FUA24_12380</name>
</gene>
<dbReference type="Gene3D" id="3.90.1150.10">
    <property type="entry name" value="Aspartate Aminotransferase, domain 1"/>
    <property type="match status" value="1"/>
</dbReference>
<comment type="cofactor">
    <cofactor evidence="1">
        <name>pyridoxal 5'-phosphate</name>
        <dbReference type="ChEBI" id="CHEBI:597326"/>
    </cofactor>
</comment>
<dbReference type="CDD" id="cd00616">
    <property type="entry name" value="AHBA_syn"/>
    <property type="match status" value="1"/>
</dbReference>
<dbReference type="OrthoDB" id="9810913at2"/>
<keyword evidence="6" id="KW-1185">Reference proteome</keyword>
<dbReference type="InterPro" id="IPR000653">
    <property type="entry name" value="DegT/StrS_aminotransferase"/>
</dbReference>
<evidence type="ECO:0000313" key="5">
    <source>
        <dbReference type="EMBL" id="TYA74133.1"/>
    </source>
</evidence>
<evidence type="ECO:0000256" key="2">
    <source>
        <dbReference type="ARBA" id="ARBA00022898"/>
    </source>
</evidence>
<reference evidence="5 6" key="1">
    <citation type="submission" date="2019-08" db="EMBL/GenBank/DDBJ databases">
        <title>Seonamhaeicola sediminis sp. nov., isolated from marine sediment.</title>
        <authorList>
            <person name="Cao W.R."/>
        </authorList>
    </citation>
    <scope>NUCLEOTIDE SEQUENCE [LARGE SCALE GENOMIC DNA]</scope>
    <source>
        <strain evidence="5 6">B011</strain>
    </source>
</reference>
<evidence type="ECO:0000256" key="3">
    <source>
        <dbReference type="ARBA" id="ARBA00037999"/>
    </source>
</evidence>
<evidence type="ECO:0000313" key="6">
    <source>
        <dbReference type="Proteomes" id="UP000323930"/>
    </source>
</evidence>
<dbReference type="GO" id="GO:0030170">
    <property type="term" value="F:pyridoxal phosphate binding"/>
    <property type="evidence" value="ECO:0007669"/>
    <property type="project" value="TreeGrafter"/>
</dbReference>
<dbReference type="NCBIfam" id="NF011936">
    <property type="entry name" value="PRK15407.1"/>
    <property type="match status" value="1"/>
</dbReference>
<dbReference type="InterPro" id="IPR015424">
    <property type="entry name" value="PyrdxlP-dep_Trfase"/>
</dbReference>
<dbReference type="GO" id="GO:0008483">
    <property type="term" value="F:transaminase activity"/>
    <property type="evidence" value="ECO:0007669"/>
    <property type="project" value="TreeGrafter"/>
</dbReference>
<sequence>MESQEKLDGLRNEIINLVEQYAKVKYESKEFIPGETVIPPSGKLLGAEELQNMVEASIDGWLTTGRFNKQFEEKLAAFLGVNYCLSVNSGSSANLVAFSALTSPKLGERAIKKGDEVIGVAAGFPTTVNPIAQFGAIPVFVDVDIKTHNVNADLIEAAITPKTKAIMLAHALGNPFNLGKVVELCKKYNLWLIEDTCDALGAEYNGQKVGTFGDIGTLSFYPAHHMTMGEGGAVFMNSPELKAIAESYRDWGRDCYCPPGCDNTCGCRFEQQHGDLPFGYDHKYVYSHMGYNLKISDMQAACGLAQLDKLDYFIEKRRSNFQYLHDRLQSLTDFLQLPEATPNSNPSWFGFPITLKEEAGVLRVDVTKFLDSHKIGSRLLFAGNLLKQPYFKDVEYRVVGDLVNTDKTMNDTFWIGVQPSLSEEHLDFVCDKLEEFFGLNF</sequence>
<dbReference type="PANTHER" id="PTHR30244">
    <property type="entry name" value="TRANSAMINASE"/>
    <property type="match status" value="1"/>
</dbReference>
<accession>A0A5D0HRZ6</accession>
<dbReference type="RefSeq" id="WP_148542746.1">
    <property type="nucleotide sequence ID" value="NZ_VSDQ01000679.1"/>
</dbReference>
<dbReference type="FunFam" id="3.40.640.10:FF:000079">
    <property type="entry name" value="LPS biosynthesis protein"/>
    <property type="match status" value="1"/>
</dbReference>
<dbReference type="SUPFAM" id="SSF53383">
    <property type="entry name" value="PLP-dependent transferases"/>
    <property type="match status" value="1"/>
</dbReference>
<organism evidence="5 6">
    <name type="scientific">Seonamhaeicola marinus</name>
    <dbReference type="NCBI Taxonomy" id="1912246"/>
    <lineage>
        <taxon>Bacteria</taxon>
        <taxon>Pseudomonadati</taxon>
        <taxon>Bacteroidota</taxon>
        <taxon>Flavobacteriia</taxon>
        <taxon>Flavobacteriales</taxon>
        <taxon>Flavobacteriaceae</taxon>
    </lineage>
</organism>
<dbReference type="FunFam" id="3.90.1150.10:FF:000068">
    <property type="entry name" value="LPS biosynthesis protein"/>
    <property type="match status" value="1"/>
</dbReference>
<comment type="similarity">
    <text evidence="3 4">Belongs to the DegT/DnrJ/EryC1 family.</text>
</comment>
<dbReference type="EMBL" id="VSDQ01000679">
    <property type="protein sequence ID" value="TYA74133.1"/>
    <property type="molecule type" value="Genomic_DNA"/>
</dbReference>
<proteinExistence type="inferred from homology"/>
<dbReference type="PANTHER" id="PTHR30244:SF34">
    <property type="entry name" value="DTDP-4-AMINO-4,6-DIDEOXYGALACTOSE TRANSAMINASE"/>
    <property type="match status" value="1"/>
</dbReference>
<dbReference type="Gene3D" id="3.40.640.10">
    <property type="entry name" value="Type I PLP-dependent aspartate aminotransferase-like (Major domain)"/>
    <property type="match status" value="1"/>
</dbReference>
<dbReference type="Proteomes" id="UP000323930">
    <property type="component" value="Unassembled WGS sequence"/>
</dbReference>
<evidence type="ECO:0000256" key="1">
    <source>
        <dbReference type="ARBA" id="ARBA00001933"/>
    </source>
</evidence>
<dbReference type="GO" id="GO:0000271">
    <property type="term" value="P:polysaccharide biosynthetic process"/>
    <property type="evidence" value="ECO:0007669"/>
    <property type="project" value="TreeGrafter"/>
</dbReference>
<name>A0A5D0HRZ6_9FLAO</name>